<evidence type="ECO:0000313" key="3">
    <source>
        <dbReference type="EMBL" id="KAJ8903251.1"/>
    </source>
</evidence>
<dbReference type="InterPro" id="IPR003511">
    <property type="entry name" value="HORMA_dom"/>
</dbReference>
<evidence type="ECO:0000256" key="1">
    <source>
        <dbReference type="SAM" id="Phobius"/>
    </source>
</evidence>
<keyword evidence="1" id="KW-0812">Transmembrane</keyword>
<dbReference type="AlphaFoldDB" id="A0AAV8URN1"/>
<dbReference type="PROSITE" id="PS50815">
    <property type="entry name" value="HORMA"/>
    <property type="match status" value="1"/>
</dbReference>
<dbReference type="InterPro" id="IPR036570">
    <property type="entry name" value="HORMA_dom_sf"/>
</dbReference>
<keyword evidence="1" id="KW-1133">Transmembrane helix</keyword>
<dbReference type="InterPro" id="IPR045091">
    <property type="entry name" value="Mad2-like"/>
</dbReference>
<sequence>MEGSWKPIDLVLEFLFVAVQVVLFIEGVYPADLFERNRKFGIAVSVCRHPDVCSYVRDHLTEARKWFEEGKVEKFVIPILERSRGSVMRNYVFLLRGIRSPTRKLNETQVKDLEVHLRGALARLMNLRRSTPPLDTVTWDMVMFTSGVPLGQSWAAAAGTETREIDPARKSLQAIKDVDTGSIVALEVYLEESKTPEDVNVVL</sequence>
<dbReference type="PANTHER" id="PTHR11842">
    <property type="entry name" value="MITOTIC SPINDLE ASSEMBLY CHECKPOINT PROTEIN MAD2"/>
    <property type="match status" value="1"/>
</dbReference>
<dbReference type="GO" id="GO:0016035">
    <property type="term" value="C:zeta DNA polymerase complex"/>
    <property type="evidence" value="ECO:0007669"/>
    <property type="project" value="TreeGrafter"/>
</dbReference>
<organism evidence="3 4">
    <name type="scientific">Rhodosorus marinus</name>
    <dbReference type="NCBI Taxonomy" id="101924"/>
    <lineage>
        <taxon>Eukaryota</taxon>
        <taxon>Rhodophyta</taxon>
        <taxon>Stylonematophyceae</taxon>
        <taxon>Stylonematales</taxon>
        <taxon>Stylonemataceae</taxon>
        <taxon>Rhodosorus</taxon>
    </lineage>
</organism>
<protein>
    <recommendedName>
        <fullName evidence="2">HORMA domain-containing protein</fullName>
    </recommendedName>
</protein>
<proteinExistence type="predicted"/>
<keyword evidence="1" id="KW-0472">Membrane</keyword>
<evidence type="ECO:0000313" key="4">
    <source>
        <dbReference type="Proteomes" id="UP001157974"/>
    </source>
</evidence>
<name>A0AAV8URN1_9RHOD</name>
<feature type="domain" description="HORMA" evidence="2">
    <location>
        <begin position="5"/>
        <end position="190"/>
    </location>
</feature>
<gene>
    <name evidence="3" type="ORF">NDN08_004360</name>
</gene>
<comment type="caution">
    <text evidence="3">The sequence shown here is derived from an EMBL/GenBank/DDBJ whole genome shotgun (WGS) entry which is preliminary data.</text>
</comment>
<accession>A0AAV8URN1</accession>
<dbReference type="Gene3D" id="3.30.900.10">
    <property type="entry name" value="HORMA domain"/>
    <property type="match status" value="1"/>
</dbReference>
<feature type="transmembrane region" description="Helical" evidence="1">
    <location>
        <begin position="12"/>
        <end position="29"/>
    </location>
</feature>
<keyword evidence="4" id="KW-1185">Reference proteome</keyword>
<evidence type="ECO:0000259" key="2">
    <source>
        <dbReference type="PROSITE" id="PS50815"/>
    </source>
</evidence>
<dbReference type="Proteomes" id="UP001157974">
    <property type="component" value="Unassembled WGS sequence"/>
</dbReference>
<dbReference type="SUPFAM" id="SSF56019">
    <property type="entry name" value="The spindle assembly checkpoint protein mad2"/>
    <property type="match status" value="1"/>
</dbReference>
<dbReference type="PANTHER" id="PTHR11842:SF10">
    <property type="entry name" value="MITOTIC SPINDLE ASSEMBLY CHECKPOINT PROTEIN MAD2B"/>
    <property type="match status" value="1"/>
</dbReference>
<dbReference type="EMBL" id="JAMWBK010000007">
    <property type="protein sequence ID" value="KAJ8903251.1"/>
    <property type="molecule type" value="Genomic_DNA"/>
</dbReference>
<reference evidence="3 4" key="1">
    <citation type="journal article" date="2023" name="Nat. Commun.">
        <title>Origin of minicircular mitochondrial genomes in red algae.</title>
        <authorList>
            <person name="Lee Y."/>
            <person name="Cho C.H."/>
            <person name="Lee Y.M."/>
            <person name="Park S.I."/>
            <person name="Yang J.H."/>
            <person name="West J.A."/>
            <person name="Bhattacharya D."/>
            <person name="Yoon H.S."/>
        </authorList>
    </citation>
    <scope>NUCLEOTIDE SEQUENCE [LARGE SCALE GENOMIC DNA]</scope>
    <source>
        <strain evidence="3 4">CCMP1338</strain>
        <tissue evidence="3">Whole cell</tissue>
    </source>
</reference>